<reference evidence="1 2" key="1">
    <citation type="submission" date="2018-07" db="EMBL/GenBank/DDBJ databases">
        <title>Leeuwenhoekiella genomics.</title>
        <authorList>
            <person name="Tahon G."/>
            <person name="Willems A."/>
        </authorList>
    </citation>
    <scope>NUCLEOTIDE SEQUENCE [LARGE SCALE GENOMIC DNA]</scope>
    <source>
        <strain evidence="1 2">LMG 1345</strain>
    </source>
</reference>
<proteinExistence type="predicted"/>
<dbReference type="RefSeq" id="WP_073098915.1">
    <property type="nucleotide sequence ID" value="NZ_QOVL01000007.1"/>
</dbReference>
<dbReference type="EMBL" id="QOVL01000007">
    <property type="protein sequence ID" value="RXG30790.1"/>
    <property type="molecule type" value="Genomic_DNA"/>
</dbReference>
<sequence length="97" mass="11719">MIYSIYDRNTNADNKLDSNDLQTLYLSKIDGYRFTKIPPELHELIDWKIIKFQNQLYYRTLEDIDKNGTFDKKDKVHYFFIDFDQDEPKPEAYNLLG</sequence>
<organism evidence="1 2">
    <name type="scientific">Leeuwenhoekiella marinoflava</name>
    <dbReference type="NCBI Taxonomy" id="988"/>
    <lineage>
        <taxon>Bacteria</taxon>
        <taxon>Pseudomonadati</taxon>
        <taxon>Bacteroidota</taxon>
        <taxon>Flavobacteriia</taxon>
        <taxon>Flavobacteriales</taxon>
        <taxon>Flavobacteriaceae</taxon>
        <taxon>Leeuwenhoekiella</taxon>
    </lineage>
</organism>
<gene>
    <name evidence="1" type="ORF">DSL99_1833</name>
</gene>
<evidence type="ECO:0000313" key="1">
    <source>
        <dbReference type="EMBL" id="RXG30790.1"/>
    </source>
</evidence>
<protein>
    <submittedName>
        <fullName evidence="1">Uncharacterized protein</fullName>
    </submittedName>
</protein>
<comment type="caution">
    <text evidence="1">The sequence shown here is derived from an EMBL/GenBank/DDBJ whole genome shotgun (WGS) entry which is preliminary data.</text>
</comment>
<name>A0A4Q0PM42_9FLAO</name>
<evidence type="ECO:0000313" key="2">
    <source>
        <dbReference type="Proteomes" id="UP000290608"/>
    </source>
</evidence>
<dbReference type="Proteomes" id="UP000290608">
    <property type="component" value="Unassembled WGS sequence"/>
</dbReference>
<accession>A0A4Q0PM42</accession>
<dbReference type="AlphaFoldDB" id="A0A4Q0PM42"/>